<feature type="binding site" evidence="7">
    <location>
        <position position="187"/>
    </location>
    <ligand>
        <name>Zn(2+)</name>
        <dbReference type="ChEBI" id="CHEBI:29105"/>
        <label>2</label>
    </ligand>
</feature>
<feature type="binding site" evidence="7">
    <location>
        <position position="70"/>
    </location>
    <ligand>
        <name>Zn(2+)</name>
        <dbReference type="ChEBI" id="CHEBI:29105"/>
        <label>1</label>
    </ligand>
</feature>
<sequence length="271" mass="28998">MTMPDQTSFPTTVANGLEIVTVPCLADNYAYLVNGPDGVAVIDAPEAAPIIAALEARGWSLGVIMITHHHHDHVGAINALRDKYGCPVMGPKAEADKIAAQGAPLDMELEPGFEGGTGAGRCQVIAVPGHTLGHVAFYYPEGPALFSADSLMVMGCGRLFEGTPAMMWQTMTTLAALPDDTLVFSGHEYTESNARFALSIDPDNAALQKRAREISQARKSDLPTVPARLELEKTTNPFLRAGDADLKKSLGLEEVEDAEVFAHIRAAKDRF</sequence>
<protein>
    <recommendedName>
        <fullName evidence="7">Hydroxyacylglutathione hydrolase</fullName>
        <ecNumber evidence="7">3.1.2.6</ecNumber>
    </recommendedName>
    <alternativeName>
        <fullName evidence="7">Glyoxalase II</fullName>
        <shortName evidence="7">Glx II</shortName>
    </alternativeName>
</protein>
<keyword evidence="5 7" id="KW-0378">Hydrolase</keyword>
<organism evidence="9 10">
    <name type="scientific">Tritonibacter mobilis F1926</name>
    <dbReference type="NCBI Taxonomy" id="1265309"/>
    <lineage>
        <taxon>Bacteria</taxon>
        <taxon>Pseudomonadati</taxon>
        <taxon>Pseudomonadota</taxon>
        <taxon>Alphaproteobacteria</taxon>
        <taxon>Rhodobacterales</taxon>
        <taxon>Paracoccaceae</taxon>
        <taxon>Tritonibacter</taxon>
    </lineage>
</organism>
<feature type="domain" description="Metallo-beta-lactamase" evidence="8">
    <location>
        <begin position="27"/>
        <end position="187"/>
    </location>
</feature>
<dbReference type="EC" id="3.1.2.6" evidence="7"/>
<gene>
    <name evidence="7" type="primary">gloB</name>
    <name evidence="9" type="ORF">K529_003425</name>
</gene>
<comment type="subunit">
    <text evidence="7">Monomer.</text>
</comment>
<dbReference type="CDD" id="cd07723">
    <property type="entry name" value="hydroxyacylglutathione_hydrolase_MBL-fold"/>
    <property type="match status" value="1"/>
</dbReference>
<evidence type="ECO:0000256" key="3">
    <source>
        <dbReference type="ARBA" id="ARBA00006759"/>
    </source>
</evidence>
<evidence type="ECO:0000256" key="5">
    <source>
        <dbReference type="ARBA" id="ARBA00022801"/>
    </source>
</evidence>
<comment type="similarity">
    <text evidence="3 7">Belongs to the metallo-beta-lactamase superfamily. Glyoxalase II family.</text>
</comment>
<dbReference type="OrthoDB" id="9802248at2"/>
<dbReference type="GO" id="GO:0004416">
    <property type="term" value="F:hydroxyacylglutathione hydrolase activity"/>
    <property type="evidence" value="ECO:0007669"/>
    <property type="project" value="UniProtKB-UniRule"/>
</dbReference>
<feature type="binding site" evidence="7">
    <location>
        <position position="73"/>
    </location>
    <ligand>
        <name>Zn(2+)</name>
        <dbReference type="ChEBI" id="CHEBI:29105"/>
        <label>2</label>
    </ligand>
</feature>
<evidence type="ECO:0000256" key="1">
    <source>
        <dbReference type="ARBA" id="ARBA00001623"/>
    </source>
</evidence>
<evidence type="ECO:0000313" key="9">
    <source>
        <dbReference type="EMBL" id="ANP39808.1"/>
    </source>
</evidence>
<name>A0A1B0ZZY2_9RHOB</name>
<evidence type="ECO:0000256" key="2">
    <source>
        <dbReference type="ARBA" id="ARBA00004963"/>
    </source>
</evidence>
<dbReference type="EMBL" id="CP015230">
    <property type="protein sequence ID" value="ANP39808.1"/>
    <property type="molecule type" value="Genomic_DNA"/>
</dbReference>
<dbReference type="AlphaFoldDB" id="A0A1B0ZZY2"/>
<dbReference type="GeneID" id="28248851"/>
<dbReference type="PANTHER" id="PTHR43705">
    <property type="entry name" value="HYDROXYACYLGLUTATHIONE HYDROLASE"/>
    <property type="match status" value="1"/>
</dbReference>
<dbReference type="InterPro" id="IPR050110">
    <property type="entry name" value="Glyoxalase_II_hydrolase"/>
</dbReference>
<proteinExistence type="inferred from homology"/>
<dbReference type="InterPro" id="IPR017782">
    <property type="entry name" value="Hydroxyacylglutathione_Hdrlase"/>
</dbReference>
<dbReference type="NCBIfam" id="TIGR03413">
    <property type="entry name" value="GSH_gloB"/>
    <property type="match status" value="1"/>
</dbReference>
<dbReference type="InterPro" id="IPR035680">
    <property type="entry name" value="Clx_II_MBL"/>
</dbReference>
<accession>A0A1B0ZZY2</accession>
<feature type="binding site" evidence="7">
    <location>
        <position position="68"/>
    </location>
    <ligand>
        <name>Zn(2+)</name>
        <dbReference type="ChEBI" id="CHEBI:29105"/>
        <label>1</label>
    </ligand>
</feature>
<dbReference type="Proteomes" id="UP000013243">
    <property type="component" value="Chromosome"/>
</dbReference>
<feature type="binding site" evidence="7">
    <location>
        <position position="149"/>
    </location>
    <ligand>
        <name>Zn(2+)</name>
        <dbReference type="ChEBI" id="CHEBI:29105"/>
        <label>2</label>
    </ligand>
</feature>
<dbReference type="GO" id="GO:0019243">
    <property type="term" value="P:methylglyoxal catabolic process to D-lactate via S-lactoyl-glutathione"/>
    <property type="evidence" value="ECO:0007669"/>
    <property type="project" value="UniProtKB-UniRule"/>
</dbReference>
<dbReference type="STRING" id="1265309.K529_003425"/>
<dbReference type="PANTHER" id="PTHR43705:SF1">
    <property type="entry name" value="HYDROXYACYLGLUTATHIONE HYDROLASE GLOB"/>
    <property type="match status" value="1"/>
</dbReference>
<comment type="pathway">
    <text evidence="2 7">Secondary metabolite metabolism; methylglyoxal degradation; (R)-lactate from methylglyoxal: step 2/2.</text>
</comment>
<evidence type="ECO:0000256" key="6">
    <source>
        <dbReference type="ARBA" id="ARBA00022833"/>
    </source>
</evidence>
<dbReference type="InterPro" id="IPR001279">
    <property type="entry name" value="Metallo-B-lactamas"/>
</dbReference>
<dbReference type="Gene3D" id="3.60.15.10">
    <property type="entry name" value="Ribonuclease Z/Hydroxyacylglutathione hydrolase-like"/>
    <property type="match status" value="1"/>
</dbReference>
<keyword evidence="6 7" id="KW-0862">Zinc</keyword>
<dbReference type="InterPro" id="IPR032282">
    <property type="entry name" value="HAGH_C"/>
</dbReference>
<evidence type="ECO:0000259" key="8">
    <source>
        <dbReference type="SMART" id="SM00849"/>
    </source>
</evidence>
<evidence type="ECO:0000313" key="10">
    <source>
        <dbReference type="Proteomes" id="UP000013243"/>
    </source>
</evidence>
<dbReference type="HAMAP" id="MF_01374">
    <property type="entry name" value="Glyoxalase_2"/>
    <property type="match status" value="1"/>
</dbReference>
<dbReference type="GO" id="GO:0046872">
    <property type="term" value="F:metal ion binding"/>
    <property type="evidence" value="ECO:0007669"/>
    <property type="project" value="UniProtKB-KW"/>
</dbReference>
<evidence type="ECO:0000256" key="7">
    <source>
        <dbReference type="HAMAP-Rule" id="MF_01374"/>
    </source>
</evidence>
<dbReference type="SUPFAM" id="SSF56281">
    <property type="entry name" value="Metallo-hydrolase/oxidoreductase"/>
    <property type="match status" value="1"/>
</dbReference>
<dbReference type="SMART" id="SM00849">
    <property type="entry name" value="Lactamase_B"/>
    <property type="match status" value="1"/>
</dbReference>
<dbReference type="InterPro" id="IPR036866">
    <property type="entry name" value="RibonucZ/Hydroxyglut_hydro"/>
</dbReference>
<dbReference type="Pfam" id="PF00753">
    <property type="entry name" value="Lactamase_B"/>
    <property type="match status" value="1"/>
</dbReference>
<evidence type="ECO:0000256" key="4">
    <source>
        <dbReference type="ARBA" id="ARBA00022723"/>
    </source>
</evidence>
<keyword evidence="4 7" id="KW-0479">Metal-binding</keyword>
<comment type="cofactor">
    <cofactor evidence="7">
        <name>Zn(2+)</name>
        <dbReference type="ChEBI" id="CHEBI:29105"/>
    </cofactor>
    <text evidence="7">Binds 2 Zn(2+) ions per subunit.</text>
</comment>
<feature type="binding site" evidence="7">
    <location>
        <position position="130"/>
    </location>
    <ligand>
        <name>Zn(2+)</name>
        <dbReference type="ChEBI" id="CHEBI:29105"/>
        <label>1</label>
    </ligand>
</feature>
<dbReference type="Pfam" id="PF16123">
    <property type="entry name" value="HAGH_C"/>
    <property type="match status" value="1"/>
</dbReference>
<dbReference type="PIRSF" id="PIRSF005457">
    <property type="entry name" value="Glx"/>
    <property type="match status" value="1"/>
</dbReference>
<dbReference type="UniPathway" id="UPA00619">
    <property type="reaction ID" value="UER00676"/>
</dbReference>
<comment type="function">
    <text evidence="7">Thiolesterase that catalyzes the hydrolysis of S-D-lactoyl-glutathione to form glutathione and D-lactic acid.</text>
</comment>
<dbReference type="RefSeq" id="WP_005651661.1">
    <property type="nucleotide sequence ID" value="NZ_CP015230.1"/>
</dbReference>
<dbReference type="KEGG" id="rmb:K529_003425"/>
<reference evidence="9 10" key="1">
    <citation type="journal article" date="2016" name="ISME J.">
        <title>Global occurrence and heterogeneity of the Roseobacter-clade species Ruegeria mobilis.</title>
        <authorList>
            <person name="Sonnenschein E."/>
            <person name="Gram L."/>
        </authorList>
    </citation>
    <scope>NUCLEOTIDE SEQUENCE [LARGE SCALE GENOMIC DNA]</scope>
    <source>
        <strain evidence="9 10">F1926</strain>
    </source>
</reference>
<feature type="binding site" evidence="7">
    <location>
        <position position="72"/>
    </location>
    <ligand>
        <name>Zn(2+)</name>
        <dbReference type="ChEBI" id="CHEBI:29105"/>
        <label>2</label>
    </ligand>
</feature>
<feature type="binding site" evidence="7">
    <location>
        <position position="149"/>
    </location>
    <ligand>
        <name>Zn(2+)</name>
        <dbReference type="ChEBI" id="CHEBI:29105"/>
        <label>1</label>
    </ligand>
</feature>
<comment type="catalytic activity">
    <reaction evidence="1 7">
        <text>an S-(2-hydroxyacyl)glutathione + H2O = a 2-hydroxy carboxylate + glutathione + H(+)</text>
        <dbReference type="Rhea" id="RHEA:21864"/>
        <dbReference type="ChEBI" id="CHEBI:15377"/>
        <dbReference type="ChEBI" id="CHEBI:15378"/>
        <dbReference type="ChEBI" id="CHEBI:57925"/>
        <dbReference type="ChEBI" id="CHEBI:58896"/>
        <dbReference type="ChEBI" id="CHEBI:71261"/>
        <dbReference type="EC" id="3.1.2.6"/>
    </reaction>
</comment>